<dbReference type="InterPro" id="IPR019095">
    <property type="entry name" value="Mediator_Med18"/>
</dbReference>
<protein>
    <submittedName>
        <fullName evidence="6">Uncharacterized protein</fullName>
    </submittedName>
</protein>
<evidence type="ECO:0000256" key="5">
    <source>
        <dbReference type="ARBA" id="ARBA00023242"/>
    </source>
</evidence>
<dbReference type="GO" id="GO:0003712">
    <property type="term" value="F:transcription coregulator activity"/>
    <property type="evidence" value="ECO:0007669"/>
    <property type="project" value="InterPro"/>
</dbReference>
<comment type="caution">
    <text evidence="6">The sequence shown here is derived from an EMBL/GenBank/DDBJ whole genome shotgun (WGS) entry which is preliminary data.</text>
</comment>
<proteinExistence type="inferred from homology"/>
<evidence type="ECO:0000313" key="6">
    <source>
        <dbReference type="EMBL" id="KAK9819700.1"/>
    </source>
</evidence>
<sequence>MPASTSSPAAPEGNAGRWTARHEGMQVRGKGVAALPTSVRYITEAQCVGDSTPDFWQALGFQRHYELLKDGLQFVVAHNDFLLQVNLAVLKRLPEWGAVDKAAPLTTDHWLLEVTARAIEGEHVDASNAIGSLGELLLPLAELKRP</sequence>
<keyword evidence="5" id="KW-0539">Nucleus</keyword>
<keyword evidence="4" id="KW-0804">Transcription</keyword>
<evidence type="ECO:0000256" key="3">
    <source>
        <dbReference type="ARBA" id="ARBA00023015"/>
    </source>
</evidence>
<dbReference type="PANTHER" id="PTHR13321">
    <property type="entry name" value="MEDIATOR OF RNA POLYMERASE II TRANSCRIPTION, SUBUNIT 18"/>
    <property type="match status" value="1"/>
</dbReference>
<dbReference type="GO" id="GO:0006369">
    <property type="term" value="P:termination of RNA polymerase II transcription"/>
    <property type="evidence" value="ECO:0007669"/>
    <property type="project" value="TreeGrafter"/>
</dbReference>
<keyword evidence="7" id="KW-1185">Reference proteome</keyword>
<dbReference type="GO" id="GO:0070847">
    <property type="term" value="C:core mediator complex"/>
    <property type="evidence" value="ECO:0007669"/>
    <property type="project" value="TreeGrafter"/>
</dbReference>
<evidence type="ECO:0000256" key="4">
    <source>
        <dbReference type="ARBA" id="ARBA00023163"/>
    </source>
</evidence>
<dbReference type="GO" id="GO:0006357">
    <property type="term" value="P:regulation of transcription by RNA polymerase II"/>
    <property type="evidence" value="ECO:0007669"/>
    <property type="project" value="InterPro"/>
</dbReference>
<accession>A0AAW1QE74</accession>
<evidence type="ECO:0000313" key="7">
    <source>
        <dbReference type="Proteomes" id="UP001489004"/>
    </source>
</evidence>
<evidence type="ECO:0000256" key="2">
    <source>
        <dbReference type="ARBA" id="ARBA00009814"/>
    </source>
</evidence>
<comment type="subcellular location">
    <subcellularLocation>
        <location evidence="1">Nucleus</location>
    </subcellularLocation>
</comment>
<keyword evidence="3" id="KW-0805">Transcription regulation</keyword>
<dbReference type="Proteomes" id="UP001489004">
    <property type="component" value="Unassembled WGS sequence"/>
</dbReference>
<organism evidence="6 7">
    <name type="scientific">[Myrmecia] bisecta</name>
    <dbReference type="NCBI Taxonomy" id="41462"/>
    <lineage>
        <taxon>Eukaryota</taxon>
        <taxon>Viridiplantae</taxon>
        <taxon>Chlorophyta</taxon>
        <taxon>core chlorophytes</taxon>
        <taxon>Trebouxiophyceae</taxon>
        <taxon>Trebouxiales</taxon>
        <taxon>Trebouxiaceae</taxon>
        <taxon>Myrmecia</taxon>
    </lineage>
</organism>
<evidence type="ECO:0000256" key="1">
    <source>
        <dbReference type="ARBA" id="ARBA00004123"/>
    </source>
</evidence>
<dbReference type="AlphaFoldDB" id="A0AAW1QE74"/>
<dbReference type="EMBL" id="JALJOR010000003">
    <property type="protein sequence ID" value="KAK9819700.1"/>
    <property type="molecule type" value="Genomic_DNA"/>
</dbReference>
<dbReference type="GO" id="GO:0016592">
    <property type="term" value="C:mediator complex"/>
    <property type="evidence" value="ECO:0007669"/>
    <property type="project" value="InterPro"/>
</dbReference>
<dbReference type="Gene3D" id="2.40.320.10">
    <property type="entry name" value="Hypothetical Protein Pfu-838710-001"/>
    <property type="match status" value="1"/>
</dbReference>
<name>A0AAW1QE74_9CHLO</name>
<reference evidence="6 7" key="1">
    <citation type="journal article" date="2024" name="Nat. Commun.">
        <title>Phylogenomics reveals the evolutionary origins of lichenization in chlorophyte algae.</title>
        <authorList>
            <person name="Puginier C."/>
            <person name="Libourel C."/>
            <person name="Otte J."/>
            <person name="Skaloud P."/>
            <person name="Haon M."/>
            <person name="Grisel S."/>
            <person name="Petersen M."/>
            <person name="Berrin J.G."/>
            <person name="Delaux P.M."/>
            <person name="Dal Grande F."/>
            <person name="Keller J."/>
        </authorList>
    </citation>
    <scope>NUCLEOTIDE SEQUENCE [LARGE SCALE GENOMIC DNA]</scope>
    <source>
        <strain evidence="6 7">SAG 2043</strain>
    </source>
</reference>
<comment type="similarity">
    <text evidence="2">Belongs to the Mediator complex subunit 18 family.</text>
</comment>
<gene>
    <name evidence="6" type="ORF">WJX72_001377</name>
</gene>
<dbReference type="PANTHER" id="PTHR13321:SF2">
    <property type="entry name" value="MEDIATOR OF RNA POLYMERASE II TRANSCRIPTION SUBUNIT 18"/>
    <property type="match status" value="1"/>
</dbReference>